<dbReference type="STRING" id="1238425.J07HQW2_00403"/>
<feature type="modified residue" description="4-aspartylphosphate" evidence="2">
    <location>
        <position position="63"/>
    </location>
</feature>
<dbReference type="CDD" id="cd00130">
    <property type="entry name" value="PAS"/>
    <property type="match status" value="2"/>
</dbReference>
<keyword evidence="5" id="KW-0808">Transferase</keyword>
<evidence type="ECO:0000256" key="2">
    <source>
        <dbReference type="PROSITE-ProRule" id="PRU00169"/>
    </source>
</evidence>
<dbReference type="AlphaFoldDB" id="U1MUG3"/>
<dbReference type="SUPFAM" id="SSF55785">
    <property type="entry name" value="PYP-like sensor domain (PAS domain)"/>
    <property type="match status" value="2"/>
</dbReference>
<evidence type="ECO:0000313" key="5">
    <source>
        <dbReference type="EMBL" id="ERG93969.1"/>
    </source>
</evidence>
<dbReference type="SUPFAM" id="SSF52172">
    <property type="entry name" value="CheY-like"/>
    <property type="match status" value="1"/>
</dbReference>
<dbReference type="eggNOG" id="arCOG02333">
    <property type="taxonomic scope" value="Archaea"/>
</dbReference>
<accession>U1MUG3</accession>
<reference evidence="5 6" key="1">
    <citation type="journal article" date="2013" name="PLoS ONE">
        <title>Assembly-driven community genomics of a hypersaline microbial ecosystem.</title>
        <authorList>
            <person name="Podell S."/>
            <person name="Ugalde J.A."/>
            <person name="Narasingarao P."/>
            <person name="Banfield J.F."/>
            <person name="Heidelberg K.B."/>
            <person name="Allen E.E."/>
        </authorList>
    </citation>
    <scope>NUCLEOTIDE SEQUENCE [LARGE SCALE GENOMIC DNA]</scope>
    <source>
        <strain evidence="6">J07HQW2</strain>
    </source>
</reference>
<dbReference type="GO" id="GO:0006355">
    <property type="term" value="P:regulation of DNA-templated transcription"/>
    <property type="evidence" value="ECO:0007669"/>
    <property type="project" value="InterPro"/>
</dbReference>
<dbReference type="InterPro" id="IPR050595">
    <property type="entry name" value="Bact_response_regulator"/>
</dbReference>
<keyword evidence="5" id="KW-0418">Kinase</keyword>
<dbReference type="RefSeq" id="WP_021053463.1">
    <property type="nucleotide sequence ID" value="NZ_KE356561.1"/>
</dbReference>
<sequence length="379" mass="42964">MTARKEHKDTISVLHVDDQLDFAEMTTALLEREDDRFETETVASASDGVARLADSTFDCIISDYDMPAQDGIEFLKTVRTKYPELPFILYTGNGSEEVASEAISAGVTDYLQKSSGTEQYELLAHRIRNAVDHSQAQQWAQEEQQRFEALFNRLSQPVVEVQYEADEPIITQVNATFEDVFGYEANTLVGNSLDTYIIPDDRINEAKTINQRIQADNRLKSREVIRETANGLRKFLIQVAICDTDSGGFIIYTDITDRSKQTETLERSRDLLRHTEQLADVGGWEADIETGEIRWTDGTYAIHDIDPDGNFEPSIETGVEFYHPDDQAQIKTAVSDCRTHGDPYNIEVRLITAEDEQKWVRTTGKPVYDGEGDEDEEDH</sequence>
<dbReference type="Pfam" id="PF00989">
    <property type="entry name" value="PAS"/>
    <property type="match status" value="1"/>
</dbReference>
<dbReference type="PROSITE" id="PS50112">
    <property type="entry name" value="PAS"/>
    <property type="match status" value="1"/>
</dbReference>
<dbReference type="CDD" id="cd00156">
    <property type="entry name" value="REC"/>
    <property type="match status" value="1"/>
</dbReference>
<dbReference type="InterPro" id="IPR001789">
    <property type="entry name" value="Sig_transdc_resp-reg_receiver"/>
</dbReference>
<dbReference type="InterPro" id="IPR035965">
    <property type="entry name" value="PAS-like_dom_sf"/>
</dbReference>
<dbReference type="Pfam" id="PF00072">
    <property type="entry name" value="Response_reg"/>
    <property type="match status" value="1"/>
</dbReference>
<protein>
    <submittedName>
        <fullName evidence="5">PAS sensor histidine kinase</fullName>
    </submittedName>
</protein>
<name>U1MUG3_9EURY</name>
<dbReference type="GO" id="GO:0000160">
    <property type="term" value="P:phosphorelay signal transduction system"/>
    <property type="evidence" value="ECO:0007669"/>
    <property type="project" value="InterPro"/>
</dbReference>
<evidence type="ECO:0000313" key="6">
    <source>
        <dbReference type="Proteomes" id="UP000030710"/>
    </source>
</evidence>
<dbReference type="SMART" id="SM00448">
    <property type="entry name" value="REC"/>
    <property type="match status" value="1"/>
</dbReference>
<dbReference type="Pfam" id="PF08447">
    <property type="entry name" value="PAS_3"/>
    <property type="match status" value="1"/>
</dbReference>
<dbReference type="PANTHER" id="PTHR44591">
    <property type="entry name" value="STRESS RESPONSE REGULATOR PROTEIN 1"/>
    <property type="match status" value="1"/>
</dbReference>
<dbReference type="Gene3D" id="3.30.450.20">
    <property type="entry name" value="PAS domain"/>
    <property type="match status" value="2"/>
</dbReference>
<gene>
    <name evidence="5" type="ORF">J07HQW2_00403</name>
</gene>
<evidence type="ECO:0000259" key="3">
    <source>
        <dbReference type="PROSITE" id="PS50110"/>
    </source>
</evidence>
<dbReference type="InterPro" id="IPR011006">
    <property type="entry name" value="CheY-like_superfamily"/>
</dbReference>
<keyword evidence="1 2" id="KW-0597">Phosphoprotein</keyword>
<proteinExistence type="predicted"/>
<dbReference type="InterPro" id="IPR000014">
    <property type="entry name" value="PAS"/>
</dbReference>
<feature type="domain" description="PAS" evidence="4">
    <location>
        <begin position="143"/>
        <end position="216"/>
    </location>
</feature>
<dbReference type="Proteomes" id="UP000030710">
    <property type="component" value="Unassembled WGS sequence"/>
</dbReference>
<evidence type="ECO:0000256" key="1">
    <source>
        <dbReference type="ARBA" id="ARBA00022553"/>
    </source>
</evidence>
<dbReference type="InterPro" id="IPR013767">
    <property type="entry name" value="PAS_fold"/>
</dbReference>
<dbReference type="InterPro" id="IPR013655">
    <property type="entry name" value="PAS_fold_3"/>
</dbReference>
<dbReference type="PANTHER" id="PTHR44591:SF3">
    <property type="entry name" value="RESPONSE REGULATORY DOMAIN-CONTAINING PROTEIN"/>
    <property type="match status" value="1"/>
</dbReference>
<dbReference type="PROSITE" id="PS50110">
    <property type="entry name" value="RESPONSE_REGULATORY"/>
    <property type="match status" value="1"/>
</dbReference>
<feature type="domain" description="Response regulatory" evidence="3">
    <location>
        <begin position="12"/>
        <end position="128"/>
    </location>
</feature>
<evidence type="ECO:0000259" key="4">
    <source>
        <dbReference type="PROSITE" id="PS50112"/>
    </source>
</evidence>
<organism evidence="5 6">
    <name type="scientific">Haloquadratum walsbyi J07HQW2</name>
    <dbReference type="NCBI Taxonomy" id="1238425"/>
    <lineage>
        <taxon>Archaea</taxon>
        <taxon>Methanobacteriati</taxon>
        <taxon>Methanobacteriota</taxon>
        <taxon>Stenosarchaea group</taxon>
        <taxon>Halobacteria</taxon>
        <taxon>Halobacteriales</taxon>
        <taxon>Haloferacaceae</taxon>
        <taxon>Haloquadratum</taxon>
    </lineage>
</organism>
<dbReference type="HOGENOM" id="CLU_022064_0_0_2"/>
<dbReference type="NCBIfam" id="TIGR00229">
    <property type="entry name" value="sensory_box"/>
    <property type="match status" value="1"/>
</dbReference>
<dbReference type="Gene3D" id="3.40.50.2300">
    <property type="match status" value="1"/>
</dbReference>
<dbReference type="GO" id="GO:0016301">
    <property type="term" value="F:kinase activity"/>
    <property type="evidence" value="ECO:0007669"/>
    <property type="project" value="UniProtKB-KW"/>
</dbReference>
<dbReference type="SMART" id="SM00091">
    <property type="entry name" value="PAS"/>
    <property type="match status" value="1"/>
</dbReference>
<dbReference type="EMBL" id="KE356561">
    <property type="protein sequence ID" value="ERG93969.1"/>
    <property type="molecule type" value="Genomic_DNA"/>
</dbReference>